<comment type="caution">
    <text evidence="2">The sequence shown here is derived from an EMBL/GenBank/DDBJ whole genome shotgun (WGS) entry which is preliminary data.</text>
</comment>
<evidence type="ECO:0000256" key="1">
    <source>
        <dbReference type="SAM" id="MobiDB-lite"/>
    </source>
</evidence>
<name>A0A0G0H6D1_9BACT</name>
<gene>
    <name evidence="2" type="ORF">US19_C0041G0005</name>
</gene>
<feature type="compositionally biased region" description="Polar residues" evidence="1">
    <location>
        <begin position="25"/>
        <end position="35"/>
    </location>
</feature>
<dbReference type="Proteomes" id="UP000034492">
    <property type="component" value="Unassembled WGS sequence"/>
</dbReference>
<reference evidence="2 3" key="1">
    <citation type="journal article" date="2015" name="Nature">
        <title>rRNA introns, odd ribosomes, and small enigmatic genomes across a large radiation of phyla.</title>
        <authorList>
            <person name="Brown C.T."/>
            <person name="Hug L.A."/>
            <person name="Thomas B.C."/>
            <person name="Sharon I."/>
            <person name="Castelle C.J."/>
            <person name="Singh A."/>
            <person name="Wilkins M.J."/>
            <person name="Williams K.H."/>
            <person name="Banfield J.F."/>
        </authorList>
    </citation>
    <scope>NUCLEOTIDE SEQUENCE [LARGE SCALE GENOMIC DNA]</scope>
</reference>
<evidence type="ECO:0000313" key="3">
    <source>
        <dbReference type="Proteomes" id="UP000034492"/>
    </source>
</evidence>
<organism evidence="2 3">
    <name type="scientific">Candidatus Daviesbacteria bacterium GW2011_GWB1_36_5</name>
    <dbReference type="NCBI Taxonomy" id="1618426"/>
    <lineage>
        <taxon>Bacteria</taxon>
        <taxon>Candidatus Daviesiibacteriota</taxon>
    </lineage>
</organism>
<dbReference type="AlphaFoldDB" id="A0A0G0H6D1"/>
<dbReference type="EMBL" id="LBSA01000041">
    <property type="protein sequence ID" value="KKQ07614.1"/>
    <property type="molecule type" value="Genomic_DNA"/>
</dbReference>
<accession>A0A0G0H6D1</accession>
<feature type="region of interest" description="Disordered" evidence="1">
    <location>
        <begin position="21"/>
        <end position="45"/>
    </location>
</feature>
<protein>
    <submittedName>
        <fullName evidence="2">Uncharacterized protein</fullName>
    </submittedName>
</protein>
<sequence>MSRVSIVDQFNILADVYAQSGGGNTQQTAGWSTNDGGTGTSQGNP</sequence>
<feature type="compositionally biased region" description="Gly residues" evidence="1">
    <location>
        <begin position="36"/>
        <end position="45"/>
    </location>
</feature>
<evidence type="ECO:0000313" key="2">
    <source>
        <dbReference type="EMBL" id="KKQ07614.1"/>
    </source>
</evidence>
<proteinExistence type="predicted"/>